<feature type="region of interest" description="Disordered" evidence="1">
    <location>
        <begin position="307"/>
        <end position="354"/>
    </location>
</feature>
<organism evidence="2 3">
    <name type="scientific">Eragrostis curvula</name>
    <name type="common">weeping love grass</name>
    <dbReference type="NCBI Taxonomy" id="38414"/>
    <lineage>
        <taxon>Eukaryota</taxon>
        <taxon>Viridiplantae</taxon>
        <taxon>Streptophyta</taxon>
        <taxon>Embryophyta</taxon>
        <taxon>Tracheophyta</taxon>
        <taxon>Spermatophyta</taxon>
        <taxon>Magnoliopsida</taxon>
        <taxon>Liliopsida</taxon>
        <taxon>Poales</taxon>
        <taxon>Poaceae</taxon>
        <taxon>PACMAD clade</taxon>
        <taxon>Chloridoideae</taxon>
        <taxon>Eragrostideae</taxon>
        <taxon>Eragrostidinae</taxon>
        <taxon>Eragrostis</taxon>
    </lineage>
</organism>
<dbReference type="AlphaFoldDB" id="A0A5J9W8R2"/>
<feature type="compositionally biased region" description="Basic and acidic residues" evidence="1">
    <location>
        <begin position="40"/>
        <end position="66"/>
    </location>
</feature>
<dbReference type="Proteomes" id="UP000324897">
    <property type="component" value="Unassembled WGS sequence"/>
</dbReference>
<evidence type="ECO:0000256" key="1">
    <source>
        <dbReference type="SAM" id="MobiDB-lite"/>
    </source>
</evidence>
<sequence length="380" mass="42311">MVAENHQPLEPAPKPPLLQNTQGAAAFPPSIPSRRRHTTRERQGKEGREGKGDERRGARAKAELPRRTTTSSPEITTRTTRFAAVPRISSASPKEGNMDPRVPRRATKAMRSMVVVSGRSVDDDTKPGTSPSATLVVAPLDFVEGRRVKVCFFDGQTSRAKKVAEDGGFCLLTTKHHTGCEEVSWMELTSPLLTPSPTFLWPPASPGDMSYLTSFTIVESLDSYLMKDYTELKEESKNCFLVSCDYVGQTLNQKNRLTGAPVFALDNGTPHNCAMGVILRDIGPRSGMRLAISSTRFREIVQKLRMMKPMKHTQQNTEAKVEKKSKKEVKKDPPAPPSPPRKKRKRREATKENLVICSVRMKRARDARVLDEARHLGLPD</sequence>
<feature type="region of interest" description="Disordered" evidence="1">
    <location>
        <begin position="1"/>
        <end position="78"/>
    </location>
</feature>
<comment type="caution">
    <text evidence="2">The sequence shown here is derived from an EMBL/GenBank/DDBJ whole genome shotgun (WGS) entry which is preliminary data.</text>
</comment>
<dbReference type="EMBL" id="RWGY01000005">
    <property type="protein sequence ID" value="TVU43764.1"/>
    <property type="molecule type" value="Genomic_DNA"/>
</dbReference>
<gene>
    <name evidence="2" type="ORF">EJB05_10256</name>
</gene>
<dbReference type="Gramene" id="TVU43764">
    <property type="protein sequence ID" value="TVU43764"/>
    <property type="gene ID" value="EJB05_10256"/>
</dbReference>
<feature type="compositionally biased region" description="Low complexity" evidence="1">
    <location>
        <begin position="67"/>
        <end position="78"/>
    </location>
</feature>
<reference evidence="2 3" key="1">
    <citation type="journal article" date="2019" name="Sci. Rep.">
        <title>A high-quality genome of Eragrostis curvula grass provides insights into Poaceae evolution and supports new strategies to enhance forage quality.</title>
        <authorList>
            <person name="Carballo J."/>
            <person name="Santos B.A.C.M."/>
            <person name="Zappacosta D."/>
            <person name="Garbus I."/>
            <person name="Selva J.P."/>
            <person name="Gallo C.A."/>
            <person name="Diaz A."/>
            <person name="Albertini E."/>
            <person name="Caccamo M."/>
            <person name="Echenique V."/>
        </authorList>
    </citation>
    <scope>NUCLEOTIDE SEQUENCE [LARGE SCALE GENOMIC DNA]</scope>
    <source>
        <strain evidence="3">cv. Victoria</strain>
        <tissue evidence="2">Leaf</tissue>
    </source>
</reference>
<feature type="non-terminal residue" evidence="2">
    <location>
        <position position="1"/>
    </location>
</feature>
<dbReference type="OrthoDB" id="10553398at2759"/>
<evidence type="ECO:0000313" key="3">
    <source>
        <dbReference type="Proteomes" id="UP000324897"/>
    </source>
</evidence>
<protein>
    <submittedName>
        <fullName evidence="2">Uncharacterized protein</fullName>
    </submittedName>
</protein>
<name>A0A5J9W8R2_9POAL</name>
<accession>A0A5J9W8R2</accession>
<evidence type="ECO:0000313" key="2">
    <source>
        <dbReference type="EMBL" id="TVU43764.1"/>
    </source>
</evidence>
<proteinExistence type="predicted"/>
<keyword evidence="3" id="KW-1185">Reference proteome</keyword>